<organism evidence="1 2">
    <name type="scientific">Brachionus plicatilis</name>
    <name type="common">Marine rotifer</name>
    <name type="synonym">Brachionus muelleri</name>
    <dbReference type="NCBI Taxonomy" id="10195"/>
    <lineage>
        <taxon>Eukaryota</taxon>
        <taxon>Metazoa</taxon>
        <taxon>Spiralia</taxon>
        <taxon>Gnathifera</taxon>
        <taxon>Rotifera</taxon>
        <taxon>Eurotatoria</taxon>
        <taxon>Monogononta</taxon>
        <taxon>Pseudotrocha</taxon>
        <taxon>Ploima</taxon>
        <taxon>Brachionidae</taxon>
        <taxon>Brachionus</taxon>
    </lineage>
</organism>
<proteinExistence type="predicted"/>
<gene>
    <name evidence="1" type="ORF">BpHYR1_047308</name>
</gene>
<comment type="caution">
    <text evidence="1">The sequence shown here is derived from an EMBL/GenBank/DDBJ whole genome shotgun (WGS) entry which is preliminary data.</text>
</comment>
<keyword evidence="2" id="KW-1185">Reference proteome</keyword>
<evidence type="ECO:0000313" key="2">
    <source>
        <dbReference type="Proteomes" id="UP000276133"/>
    </source>
</evidence>
<protein>
    <submittedName>
        <fullName evidence="1">Uncharacterized protein</fullName>
    </submittedName>
</protein>
<evidence type="ECO:0000313" key="1">
    <source>
        <dbReference type="EMBL" id="RNA41489.1"/>
    </source>
</evidence>
<dbReference type="AlphaFoldDB" id="A0A3M7T0Q2"/>
<accession>A0A3M7T0Q2</accession>
<name>A0A3M7T0Q2_BRAPC</name>
<sequence>MSEFYSAYNQTWAKSFQSQVTPDLKKFISLFLYKGFTTLREKTFEEMPQIPGELEAERYFVKREK</sequence>
<dbReference type="Proteomes" id="UP000276133">
    <property type="component" value="Unassembled WGS sequence"/>
</dbReference>
<reference evidence="1 2" key="1">
    <citation type="journal article" date="2018" name="Sci. Rep.">
        <title>Genomic signatures of local adaptation to the degree of environmental predictability in rotifers.</title>
        <authorList>
            <person name="Franch-Gras L."/>
            <person name="Hahn C."/>
            <person name="Garcia-Roger E.M."/>
            <person name="Carmona M.J."/>
            <person name="Serra M."/>
            <person name="Gomez A."/>
        </authorList>
    </citation>
    <scope>NUCLEOTIDE SEQUENCE [LARGE SCALE GENOMIC DNA]</scope>
    <source>
        <strain evidence="1">HYR1</strain>
    </source>
</reference>
<dbReference type="EMBL" id="REGN01000497">
    <property type="protein sequence ID" value="RNA41489.1"/>
    <property type="molecule type" value="Genomic_DNA"/>
</dbReference>